<dbReference type="Proteomes" id="UP000035579">
    <property type="component" value="Chromosome"/>
</dbReference>
<dbReference type="AlphaFoldDB" id="A0AAC8TCU8"/>
<name>A0AAC8TCU8_9BACT</name>
<evidence type="ECO:0000313" key="3">
    <source>
        <dbReference type="EMBL" id="AKJ01167.1"/>
    </source>
</evidence>
<feature type="domain" description="Metallo-beta-lactamase" evidence="2">
    <location>
        <begin position="89"/>
        <end position="254"/>
    </location>
</feature>
<dbReference type="SMART" id="SM00849">
    <property type="entry name" value="Lactamase_B"/>
    <property type="match status" value="1"/>
</dbReference>
<dbReference type="SUPFAM" id="SSF56281">
    <property type="entry name" value="Metallo-hydrolase/oxidoreductase"/>
    <property type="match status" value="1"/>
</dbReference>
<dbReference type="KEGG" id="age:AA314_02793"/>
<dbReference type="InterPro" id="IPR036866">
    <property type="entry name" value="RibonucZ/Hydroxyglut_hydro"/>
</dbReference>
<proteinExistence type="predicted"/>
<dbReference type="InterPro" id="IPR001279">
    <property type="entry name" value="Metallo-B-lactamas"/>
</dbReference>
<dbReference type="Pfam" id="PF19583">
    <property type="entry name" value="ODP"/>
    <property type="match status" value="1"/>
</dbReference>
<reference evidence="4 6" key="2">
    <citation type="submission" date="2018-08" db="EMBL/GenBank/DDBJ databases">
        <title>Genomic Encyclopedia of Archaeal and Bacterial Type Strains, Phase II (KMG-II): from individual species to whole genera.</title>
        <authorList>
            <person name="Goeker M."/>
        </authorList>
    </citation>
    <scope>NUCLEOTIDE SEQUENCE [LARGE SCALE GENOMIC DNA]</scope>
    <source>
        <strain evidence="4 6">DSM 2261</strain>
    </source>
</reference>
<dbReference type="Proteomes" id="UP000256345">
    <property type="component" value="Unassembled WGS sequence"/>
</dbReference>
<dbReference type="EMBL" id="QUMU01000014">
    <property type="protein sequence ID" value="REG24516.1"/>
    <property type="molecule type" value="Genomic_DNA"/>
</dbReference>
<feature type="region of interest" description="Disordered" evidence="1">
    <location>
        <begin position="1"/>
        <end position="22"/>
    </location>
</feature>
<keyword evidence="6" id="KW-1185">Reference proteome</keyword>
<evidence type="ECO:0000313" key="4">
    <source>
        <dbReference type="EMBL" id="REG24516.1"/>
    </source>
</evidence>
<evidence type="ECO:0000259" key="2">
    <source>
        <dbReference type="SMART" id="SM00849"/>
    </source>
</evidence>
<evidence type="ECO:0000313" key="5">
    <source>
        <dbReference type="Proteomes" id="UP000035579"/>
    </source>
</evidence>
<gene>
    <name evidence="3" type="ORF">AA314_02793</name>
    <name evidence="4" type="ORF">ATI61_114124</name>
</gene>
<evidence type="ECO:0000256" key="1">
    <source>
        <dbReference type="SAM" id="MobiDB-lite"/>
    </source>
</evidence>
<dbReference type="PANTHER" id="PTHR43041:SF1">
    <property type="entry name" value="METALLO-BETA-LACTAMASE DOMAIN-CONTAINING PROTEIN"/>
    <property type="match status" value="1"/>
</dbReference>
<dbReference type="EMBL" id="CP011509">
    <property type="protein sequence ID" value="AKJ01167.1"/>
    <property type="molecule type" value="Genomic_DNA"/>
</dbReference>
<organism evidence="3 5">
    <name type="scientific">Archangium gephyra</name>
    <dbReference type="NCBI Taxonomy" id="48"/>
    <lineage>
        <taxon>Bacteria</taxon>
        <taxon>Pseudomonadati</taxon>
        <taxon>Myxococcota</taxon>
        <taxon>Myxococcia</taxon>
        <taxon>Myxococcales</taxon>
        <taxon>Cystobacterineae</taxon>
        <taxon>Archangiaceae</taxon>
        <taxon>Archangium</taxon>
    </lineage>
</organism>
<dbReference type="InterPro" id="IPR045761">
    <property type="entry name" value="ODP_dom"/>
</dbReference>
<dbReference type="RefSeq" id="WP_047855822.1">
    <property type="nucleotide sequence ID" value="NZ_CP011509.1"/>
</dbReference>
<accession>A0AAC8TCU8</accession>
<reference evidence="3 5" key="1">
    <citation type="submission" date="2015-05" db="EMBL/GenBank/DDBJ databases">
        <title>Genome assembly of Archangium gephyra DSM 2261.</title>
        <authorList>
            <person name="Sharma G."/>
            <person name="Subramanian S."/>
        </authorList>
    </citation>
    <scope>NUCLEOTIDE SEQUENCE [LARGE SCALE GENOMIC DNA]</scope>
    <source>
        <strain evidence="3 5">DSM 2261</strain>
    </source>
</reference>
<dbReference type="Gene3D" id="3.60.15.10">
    <property type="entry name" value="Ribonuclease Z/Hydroxyacylglutathione hydrolase-like"/>
    <property type="match status" value="1"/>
</dbReference>
<evidence type="ECO:0000313" key="6">
    <source>
        <dbReference type="Proteomes" id="UP000256345"/>
    </source>
</evidence>
<sequence length="395" mass="43436">MSSVQAFPNRNTPPSNVRPSDSQITDLRLVPVEIAPDTFWVGKRDPGNIFYANPYLRRFRGTDPKTGRPNEFNLLIDPGSSSDFAQVSTKVTSLIGGLDRLSAVFINHQDPDVGSSASIISARYAPKAGILCSEDTWRLIVHQNLPRGRFIATEKFSHGLNVPTGHRLLPVPSPFCHFRGAVMLYDPETRVLFTGDLFGGVTDVNAQGLWADESDWTGIRAFHQIYMPVNLALQRVVAVIRKLEPAVEIIAPQHGRLIRGPLIQTFLERMEKLPVGLDIMDEAQDRSHLQAWNAVVERVMALARGYLGQSVDEKLMGSTELAETAKVQNGQVSIQRLGRWTVEHVVELLCHGEPPEIAGPIMMEATTAAAEYNLPTPHLDIEGNGVASNVSLLAG</sequence>
<protein>
    <submittedName>
        <fullName evidence="3">Beta-lactamase domain protein</fullName>
    </submittedName>
</protein>
<dbReference type="PANTHER" id="PTHR43041">
    <property type="entry name" value="HYDROLASE, METALLO-BETA-LACTAMASE SUPERFAMILY"/>
    <property type="match status" value="1"/>
</dbReference>